<evidence type="ECO:0000313" key="6">
    <source>
        <dbReference type="Proteomes" id="UP001049176"/>
    </source>
</evidence>
<comment type="caution">
    <text evidence="5">The sequence shown here is derived from an EMBL/GenBank/DDBJ whole genome shotgun (WGS) entry which is preliminary data.</text>
</comment>
<comment type="similarity">
    <text evidence="1">Belongs to the transferase hexapeptide repeat family.</text>
</comment>
<dbReference type="InterPro" id="IPR001451">
    <property type="entry name" value="Hexapep"/>
</dbReference>
<dbReference type="Proteomes" id="UP001049176">
    <property type="component" value="Chromosome 8"/>
</dbReference>
<dbReference type="InterPro" id="IPR024688">
    <property type="entry name" value="Mac_dom"/>
</dbReference>
<organism evidence="5 6">
    <name type="scientific">Marasmius oreades</name>
    <name type="common">fairy-ring Marasmius</name>
    <dbReference type="NCBI Taxonomy" id="181124"/>
    <lineage>
        <taxon>Eukaryota</taxon>
        <taxon>Fungi</taxon>
        <taxon>Dikarya</taxon>
        <taxon>Basidiomycota</taxon>
        <taxon>Agaricomycotina</taxon>
        <taxon>Agaricomycetes</taxon>
        <taxon>Agaricomycetidae</taxon>
        <taxon>Agaricales</taxon>
        <taxon>Marasmiineae</taxon>
        <taxon>Marasmiaceae</taxon>
        <taxon>Marasmius</taxon>
    </lineage>
</organism>
<dbReference type="Gene3D" id="2.160.10.10">
    <property type="entry name" value="Hexapeptide repeat proteins"/>
    <property type="match status" value="1"/>
</dbReference>
<dbReference type="InterPro" id="IPR051159">
    <property type="entry name" value="Hexapeptide_acetyltransf"/>
</dbReference>
<dbReference type="SUPFAM" id="SSF51161">
    <property type="entry name" value="Trimeric LpxA-like enzymes"/>
    <property type="match status" value="1"/>
</dbReference>
<dbReference type="Pfam" id="PF00132">
    <property type="entry name" value="Hexapep"/>
    <property type="match status" value="1"/>
</dbReference>
<protein>
    <recommendedName>
        <fullName evidence="4">Maltose/galactoside acetyltransferase domain-containing protein</fullName>
    </recommendedName>
</protein>
<accession>A0A9P7RRJ4</accession>
<feature type="region of interest" description="Disordered" evidence="3">
    <location>
        <begin position="210"/>
        <end position="231"/>
    </location>
</feature>
<dbReference type="SMART" id="SM01266">
    <property type="entry name" value="Mac"/>
    <property type="match status" value="1"/>
</dbReference>
<dbReference type="GeneID" id="66081127"/>
<dbReference type="OrthoDB" id="25818at2759"/>
<name>A0A9P7RRJ4_9AGAR</name>
<dbReference type="GO" id="GO:0016407">
    <property type="term" value="F:acetyltransferase activity"/>
    <property type="evidence" value="ECO:0007669"/>
    <property type="project" value="InterPro"/>
</dbReference>
<dbReference type="CDD" id="cd03357">
    <property type="entry name" value="LbH_MAT_GAT"/>
    <property type="match status" value="1"/>
</dbReference>
<dbReference type="Pfam" id="PF12464">
    <property type="entry name" value="Mac"/>
    <property type="match status" value="1"/>
</dbReference>
<dbReference type="PANTHER" id="PTHR23416:SF23">
    <property type="entry name" value="ACETYLTRANSFERASE C18B11.09C-RELATED"/>
    <property type="match status" value="1"/>
</dbReference>
<dbReference type="InterPro" id="IPR018357">
    <property type="entry name" value="Hexapep_transf_CS"/>
</dbReference>
<proteinExistence type="inferred from homology"/>
<feature type="domain" description="Maltose/galactoside acetyltransferase" evidence="4">
    <location>
        <begin position="26"/>
        <end position="83"/>
    </location>
</feature>
<dbReference type="GO" id="GO:0008374">
    <property type="term" value="F:O-acyltransferase activity"/>
    <property type="evidence" value="ECO:0007669"/>
    <property type="project" value="TreeGrafter"/>
</dbReference>
<dbReference type="EMBL" id="CM032188">
    <property type="protein sequence ID" value="KAG7088015.1"/>
    <property type="molecule type" value="Genomic_DNA"/>
</dbReference>
<evidence type="ECO:0000256" key="1">
    <source>
        <dbReference type="ARBA" id="ARBA00007274"/>
    </source>
</evidence>
<sequence>MAKHKKDTTILSIARELNGATWCEEYEKMVSGMNYDQFNPDIFKSQLRTRELAFDFNNRDLRMDGYVEKQRETLQKMLGKIGQGTYIRAPFTPDHGCNIVFGSNCFVNFNLTILDTSLVIIGDRVTFGTNVSLITATQETSVLSRMKFVAYGLPIRIEDDCWIGAGVTVLPGVTIGRGSTIGAASVVTRDIPPYSVAVGSPARVIKTVQTVEEEREDPSNPYRDLPDKTLV</sequence>
<keyword evidence="6" id="KW-1185">Reference proteome</keyword>
<dbReference type="InterPro" id="IPR011004">
    <property type="entry name" value="Trimer_LpxA-like_sf"/>
</dbReference>
<evidence type="ECO:0000313" key="5">
    <source>
        <dbReference type="EMBL" id="KAG7088015.1"/>
    </source>
</evidence>
<dbReference type="KEGG" id="more:E1B28_012052"/>
<evidence type="ECO:0000256" key="2">
    <source>
        <dbReference type="ARBA" id="ARBA00022679"/>
    </source>
</evidence>
<reference evidence="5" key="1">
    <citation type="journal article" date="2021" name="Genome Biol. Evol.">
        <title>The assembled and annotated genome of the fairy-ring fungus Marasmius oreades.</title>
        <authorList>
            <person name="Hiltunen M."/>
            <person name="Ament-Velasquez S.L."/>
            <person name="Johannesson H."/>
        </authorList>
    </citation>
    <scope>NUCLEOTIDE SEQUENCE</scope>
    <source>
        <strain evidence="5">03SP1</strain>
    </source>
</reference>
<evidence type="ECO:0000256" key="3">
    <source>
        <dbReference type="SAM" id="MobiDB-lite"/>
    </source>
</evidence>
<evidence type="ECO:0000259" key="4">
    <source>
        <dbReference type="SMART" id="SM01266"/>
    </source>
</evidence>
<dbReference type="PROSITE" id="PS00101">
    <property type="entry name" value="HEXAPEP_TRANSFERASES"/>
    <property type="match status" value="1"/>
</dbReference>
<dbReference type="PANTHER" id="PTHR23416">
    <property type="entry name" value="SIALIC ACID SYNTHASE-RELATED"/>
    <property type="match status" value="1"/>
</dbReference>
<gene>
    <name evidence="5" type="ORF">E1B28_012052</name>
</gene>
<dbReference type="RefSeq" id="XP_043004486.1">
    <property type="nucleotide sequence ID" value="XM_043157120.1"/>
</dbReference>
<dbReference type="AlphaFoldDB" id="A0A9P7RRJ4"/>
<keyword evidence="2" id="KW-0808">Transferase</keyword>